<dbReference type="Pfam" id="PF13558">
    <property type="entry name" value="SbcC_Walker_B"/>
    <property type="match status" value="1"/>
</dbReference>
<organism evidence="7 8">
    <name type="scientific">Stenomitos frigidus AS-A4</name>
    <dbReference type="NCBI Taxonomy" id="2933935"/>
    <lineage>
        <taxon>Bacteria</taxon>
        <taxon>Bacillati</taxon>
        <taxon>Cyanobacteriota</taxon>
        <taxon>Cyanophyceae</taxon>
        <taxon>Leptolyngbyales</taxon>
        <taxon>Leptolyngbyaceae</taxon>
        <taxon>Stenomitos</taxon>
    </lineage>
</organism>
<evidence type="ECO:0000256" key="1">
    <source>
        <dbReference type="ARBA" id="ARBA00006930"/>
    </source>
</evidence>
<dbReference type="EMBL" id="JAMPLM010000001">
    <property type="protein sequence ID" value="MEP1057247.1"/>
    <property type="molecule type" value="Genomic_DNA"/>
</dbReference>
<dbReference type="SUPFAM" id="SSF75712">
    <property type="entry name" value="Rad50 coiled-coil Zn hook"/>
    <property type="match status" value="1"/>
</dbReference>
<dbReference type="Gene3D" id="1.10.287.510">
    <property type="entry name" value="Helix hairpin bin"/>
    <property type="match status" value="1"/>
</dbReference>
<comment type="subunit">
    <text evidence="2">Heterodimer of SbcC and SbcD.</text>
</comment>
<proteinExistence type="inferred from homology"/>
<dbReference type="Pfam" id="PF13476">
    <property type="entry name" value="AAA_23"/>
    <property type="match status" value="1"/>
</dbReference>
<dbReference type="InterPro" id="IPR027417">
    <property type="entry name" value="P-loop_NTPase"/>
</dbReference>
<dbReference type="Proteomes" id="UP001476950">
    <property type="component" value="Unassembled WGS sequence"/>
</dbReference>
<dbReference type="RefSeq" id="WP_190454230.1">
    <property type="nucleotide sequence ID" value="NZ_JAMPLM010000001.1"/>
</dbReference>
<feature type="domain" description="Rad50/SbcC-type AAA" evidence="6">
    <location>
        <begin position="5"/>
        <end position="249"/>
    </location>
</feature>
<dbReference type="PANTHER" id="PTHR32114">
    <property type="entry name" value="ABC TRANSPORTER ABCH.3"/>
    <property type="match status" value="1"/>
</dbReference>
<evidence type="ECO:0000256" key="2">
    <source>
        <dbReference type="ARBA" id="ARBA00011322"/>
    </source>
</evidence>
<evidence type="ECO:0000313" key="7">
    <source>
        <dbReference type="EMBL" id="MEP1057247.1"/>
    </source>
</evidence>
<gene>
    <name evidence="7" type="ORF">NDI38_02285</name>
</gene>
<feature type="coiled-coil region" evidence="4">
    <location>
        <begin position="365"/>
        <end position="476"/>
    </location>
</feature>
<dbReference type="InterPro" id="IPR038729">
    <property type="entry name" value="Rad50/SbcC_AAA"/>
</dbReference>
<dbReference type="Gene3D" id="3.40.50.300">
    <property type="entry name" value="P-loop containing nucleotide triphosphate hydrolases"/>
    <property type="match status" value="2"/>
</dbReference>
<evidence type="ECO:0000256" key="4">
    <source>
        <dbReference type="SAM" id="Coils"/>
    </source>
</evidence>
<evidence type="ECO:0000313" key="8">
    <source>
        <dbReference type="Proteomes" id="UP001476950"/>
    </source>
</evidence>
<feature type="coiled-coil region" evidence="4">
    <location>
        <begin position="214"/>
        <end position="272"/>
    </location>
</feature>
<accession>A0ABV0KDD1</accession>
<dbReference type="PANTHER" id="PTHR32114:SF2">
    <property type="entry name" value="ABC TRANSPORTER ABCH.3"/>
    <property type="match status" value="1"/>
</dbReference>
<comment type="caution">
    <text evidence="7">The sequence shown here is derived from an EMBL/GenBank/DDBJ whole genome shotgun (WGS) entry which is preliminary data.</text>
</comment>
<keyword evidence="8" id="KW-1185">Reference proteome</keyword>
<feature type="compositionally biased region" description="Polar residues" evidence="5">
    <location>
        <begin position="573"/>
        <end position="588"/>
    </location>
</feature>
<evidence type="ECO:0000256" key="3">
    <source>
        <dbReference type="ARBA" id="ARBA00013368"/>
    </source>
</evidence>
<evidence type="ECO:0000256" key="5">
    <source>
        <dbReference type="SAM" id="MobiDB-lite"/>
    </source>
</evidence>
<feature type="coiled-coil region" evidence="4">
    <location>
        <begin position="304"/>
        <end position="334"/>
    </location>
</feature>
<feature type="region of interest" description="Disordered" evidence="5">
    <location>
        <begin position="548"/>
        <end position="593"/>
    </location>
</feature>
<comment type="similarity">
    <text evidence="1">Belongs to the SMC family. SbcC subfamily.</text>
</comment>
<feature type="coiled-coil region" evidence="4">
    <location>
        <begin position="851"/>
        <end position="933"/>
    </location>
</feature>
<sequence>MIPLKLVLKNFLSYRYATLDFRGLHTACICGANGAGKSSLLEAIAWAVWGQSRAASEDDVIHIGAQEAQVDFIFSNNQHTYRILRSRYRGQSSSLEFQVAQGEGNGQVEGKRQRAEEVEGAAAAGAEEAWEAEGQGRRVGLSNPHSPLPTPHSLRFRTLTAKGVRATQQLILEHLKLDYETFVNSAYLRQGRADEFMLKRPTERKQILADLLKLEQYDRVADQAKDQSRQFKGQIELLERSLEAMQSQLQTRDRVVAERAALESTLAMLREQQMADSEQLHMLRTMQQQRQTWQQQHTWQQQQQRHLEQDCQRLQQELTAIQQQQQELGALLEQEAAIVAGYRQFQNLQAQEESVSARFKAHQQAQAQRQQYQQQQNERLTEQQRQIQQVQAQLEALTQQDVELQQTLAKVADIAAAVQQLQQARAHLSQLDQRQVQASPLLQRRQVIQSQLDRLSTRLTTRLEELHASAQQLQAQQSCQPQLKQAVQEVSDRIAALDARRAYQERVREKGLERRSFMEQLQEQQRHCEGQLAALEQKMQLLVAEDRGEEGGEAKGKRQKAKGKQLEHEFTQAAESSSVAAHGTTPNASPLPTPHSLLPTPYPPCPLCDRPLDEQHWNLVLEKHQIEQQAVLDQVWVIREQLSASEREIQILRDEYRALERELKPYSAVLERRGQLQEQLQTTIAVQATLQQVVAEAAELERSLQLGNYATELHDELRLLDRSLQELHYDEKDHALARGEVDRWRWAEIRQAEIKQAQRRHDQLSQRQPDLYAQLTELQANLKQLNAETATQLALLDRQIAGIGYELEQHNALRHALREAQHWQLRYQEIGRARQHYPQMQQRVSELAQALDDRQRGLQAAQMQLQQLVQQLERTPDCQAQMQTLEARMQQQRSHLDEQLASLGRLQQQQQQLETLNTQYSALNTQLQAVQRQQRIYQELAQAFGKNGIQALMIENALPQLEAETNQILSRLSANQLHIQFVTQRSNRRDQARQAKASKARNTLQQSKLIETLDILIADAHGTRPYETYSGGEAFRVNFAIRLALARLLAHRSGTALQMLIVDEGFGTQDAEGCDRLIAAINAIAPDFACILTVTHVPHFKEAFQSRIEVFKTEQGSQVSLVI</sequence>
<feature type="coiled-coil region" evidence="4">
    <location>
        <begin position="747"/>
        <end position="795"/>
    </location>
</feature>
<name>A0ABV0KDD1_9CYAN</name>
<reference evidence="7 8" key="1">
    <citation type="submission" date="2022-04" db="EMBL/GenBank/DDBJ databases">
        <title>Positive selection, recombination, and allopatry shape intraspecific diversity of widespread and dominant cyanobacteria.</title>
        <authorList>
            <person name="Wei J."/>
            <person name="Shu W."/>
            <person name="Hu C."/>
        </authorList>
    </citation>
    <scope>NUCLEOTIDE SEQUENCE [LARGE SCALE GENOMIC DNA]</scope>
    <source>
        <strain evidence="7 8">AS-A4</strain>
    </source>
</reference>
<protein>
    <recommendedName>
        <fullName evidence="3">Nuclease SbcCD subunit C</fullName>
    </recommendedName>
</protein>
<keyword evidence="4" id="KW-0175">Coiled coil</keyword>
<dbReference type="SUPFAM" id="SSF52540">
    <property type="entry name" value="P-loop containing nucleoside triphosphate hydrolases"/>
    <property type="match status" value="2"/>
</dbReference>
<evidence type="ECO:0000259" key="6">
    <source>
        <dbReference type="Pfam" id="PF13476"/>
    </source>
</evidence>